<evidence type="ECO:0008006" key="3">
    <source>
        <dbReference type="Google" id="ProtNLM"/>
    </source>
</evidence>
<dbReference type="RefSeq" id="WP_277939413.1">
    <property type="nucleotide sequence ID" value="NZ_CP096246.1"/>
</dbReference>
<dbReference type="Gene3D" id="3.40.50.150">
    <property type="entry name" value="Vaccinia Virus protein VP39"/>
    <property type="match status" value="1"/>
</dbReference>
<name>A0AAX3T163_SPICI</name>
<protein>
    <recommendedName>
        <fullName evidence="3">DNA (cytosine-5-)-methyltransferase</fullName>
    </recommendedName>
</protein>
<evidence type="ECO:0000313" key="2">
    <source>
        <dbReference type="Proteomes" id="UP001214629"/>
    </source>
</evidence>
<gene>
    <name evidence="1" type="ORF">M0C40_04725</name>
</gene>
<sequence length="45" mass="5100">MGFSNKDFDKASKGVSETQLYKQAGTSIVIDVLEKIFTAMFEYNF</sequence>
<dbReference type="Proteomes" id="UP001214629">
    <property type="component" value="Chromosome"/>
</dbReference>
<keyword evidence="2" id="KW-1185">Reference proteome</keyword>
<dbReference type="EMBL" id="CP096246">
    <property type="protein sequence ID" value="WFG97301.1"/>
    <property type="molecule type" value="Genomic_DNA"/>
</dbReference>
<evidence type="ECO:0000313" key="1">
    <source>
        <dbReference type="EMBL" id="WFG97301.1"/>
    </source>
</evidence>
<proteinExistence type="predicted"/>
<organism evidence="1 2">
    <name type="scientific">Spiroplasma citri</name>
    <dbReference type="NCBI Taxonomy" id="2133"/>
    <lineage>
        <taxon>Bacteria</taxon>
        <taxon>Bacillati</taxon>
        <taxon>Mycoplasmatota</taxon>
        <taxon>Mollicutes</taxon>
        <taxon>Entomoplasmatales</taxon>
        <taxon>Spiroplasmataceae</taxon>
        <taxon>Spiroplasma</taxon>
    </lineage>
</organism>
<accession>A0AAX3T163</accession>
<dbReference type="AlphaFoldDB" id="A0AAX3T163"/>
<reference evidence="1 2" key="1">
    <citation type="submission" date="2022-04" db="EMBL/GenBank/DDBJ databases">
        <title>Whole genome of Spiroplasma citri.</title>
        <authorList>
            <person name="Khanchezar A."/>
            <person name="Izadpanah K."/>
            <person name="Taghavi M."/>
            <person name="Ghorbani A."/>
            <person name="Beven L."/>
        </authorList>
    </citation>
    <scope>NUCLEOTIDE SEQUENCE [LARGE SCALE GENOMIC DNA]</scope>
    <source>
        <strain evidence="1 2">D4</strain>
    </source>
</reference>
<dbReference type="InterPro" id="IPR029063">
    <property type="entry name" value="SAM-dependent_MTases_sf"/>
</dbReference>